<dbReference type="KEGG" id="mequ:KFV11_07860"/>
<dbReference type="Proteomes" id="UP001057381">
    <property type="component" value="Chromosome"/>
</dbReference>
<evidence type="ECO:0000313" key="7">
    <source>
        <dbReference type="Proteomes" id="UP001057381"/>
    </source>
</evidence>
<dbReference type="PANTHER" id="PTHR11601:SF50">
    <property type="entry name" value="CYSTEINE DESULFURASE ISCS 2-RELATED"/>
    <property type="match status" value="1"/>
</dbReference>
<reference evidence="4 6" key="1">
    <citation type="submission" date="2019-09" db="EMBL/GenBank/DDBJ databases">
        <authorList>
            <person name="Mazhar S."/>
            <person name="Altermann E."/>
            <person name="Hill C."/>
            <person name="Mcauliffe O."/>
        </authorList>
    </citation>
    <scope>NUCLEOTIDE SEQUENCE [LARGE SCALE GENOMIC DNA]</scope>
    <source>
        <strain evidence="4 6">ATCC 51831</strain>
    </source>
</reference>
<dbReference type="GO" id="GO:0003824">
    <property type="term" value="F:catalytic activity"/>
    <property type="evidence" value="ECO:0007669"/>
    <property type="project" value="UniProtKB-ARBA"/>
</dbReference>
<feature type="domain" description="Aminotransferase class V" evidence="3">
    <location>
        <begin position="2"/>
        <end position="361"/>
    </location>
</feature>
<keyword evidence="6" id="KW-1185">Reference proteome</keyword>
<keyword evidence="2" id="KW-0663">Pyridoxal phosphate</keyword>
<dbReference type="InterPro" id="IPR015421">
    <property type="entry name" value="PyrdxlP-dep_Trfase_major"/>
</dbReference>
<evidence type="ECO:0000256" key="1">
    <source>
        <dbReference type="ARBA" id="ARBA00001933"/>
    </source>
</evidence>
<dbReference type="InterPro" id="IPR015422">
    <property type="entry name" value="PyrdxlP-dep_Trfase_small"/>
</dbReference>
<dbReference type="PIRSF" id="PIRSF005572">
    <property type="entry name" value="NifS"/>
    <property type="match status" value="1"/>
</dbReference>
<organism evidence="5 7">
    <name type="scientific">Macrococcus equipercicus</name>
    <dbReference type="NCBI Taxonomy" id="69967"/>
    <lineage>
        <taxon>Bacteria</taxon>
        <taxon>Bacillati</taxon>
        <taxon>Bacillota</taxon>
        <taxon>Bacilli</taxon>
        <taxon>Bacillales</taxon>
        <taxon>Staphylococcaceae</taxon>
        <taxon>Macrococcus</taxon>
    </lineage>
</organism>
<dbReference type="EMBL" id="CP073809">
    <property type="protein sequence ID" value="UTH13178.1"/>
    <property type="molecule type" value="Genomic_DNA"/>
</dbReference>
<dbReference type="PANTHER" id="PTHR11601">
    <property type="entry name" value="CYSTEINE DESULFURYLASE FAMILY MEMBER"/>
    <property type="match status" value="1"/>
</dbReference>
<dbReference type="EMBL" id="SCWC02000006">
    <property type="protein sequence ID" value="KAA1038435.1"/>
    <property type="molecule type" value="Genomic_DNA"/>
</dbReference>
<dbReference type="InterPro" id="IPR016454">
    <property type="entry name" value="Cysteine_dSase"/>
</dbReference>
<dbReference type="InterPro" id="IPR000192">
    <property type="entry name" value="Aminotrans_V_dom"/>
</dbReference>
<dbReference type="Gene3D" id="3.90.1150.10">
    <property type="entry name" value="Aspartate Aminotransferase, domain 1"/>
    <property type="match status" value="1"/>
</dbReference>
<dbReference type="AlphaFoldDB" id="A0A9Q9BUI7"/>
<sequence>MIYFDNCATTKPDAAVLSAFIKINETFYFNAASPHEKGLETNQLQEEARSQIKNILKLDQQSIVFTSGATESNNMALTGMARAKKAFGRTIITTEIEHPSVLETIRGLEQEGFAVKYVKFKEDGAFDMDHFRGLLSPDVILVSVMHVNNVMGAVLPVAEIAEVLKRYPKVHFHVDCVQSFGKVPLVIDGVHSFSLSGHKFHGLKGQGLLVVNQLRNLAQTVYGGGQEYGFRSGTSNVAANVTLSKAMRLAMEEMEMQRARLYQFKQEIESFVKQYPGIQLNSQAGGAPHIVNFSFVGIKGEVIVNAFSRRGIMISTTSACSSKRAKLNETLTALHVDEATITGSVRLSLSKYNTVEEIEAFKEAFKEIYSEVEELLNK</sequence>
<dbReference type="Gene3D" id="3.40.640.10">
    <property type="entry name" value="Type I PLP-dependent aspartate aminotransferase-like (Major domain)"/>
    <property type="match status" value="1"/>
</dbReference>
<evidence type="ECO:0000256" key="2">
    <source>
        <dbReference type="ARBA" id="ARBA00022898"/>
    </source>
</evidence>
<reference evidence="5" key="2">
    <citation type="submission" date="2021-04" db="EMBL/GenBank/DDBJ databases">
        <title>Complete Genome Sequences of Macrococcus spp. from dog and cattle.</title>
        <authorList>
            <person name="Schwendener S."/>
            <person name="Perreten V."/>
        </authorList>
    </citation>
    <scope>NUCLEOTIDE SEQUENCE</scope>
    <source>
        <strain evidence="5">Epi0143-OL</strain>
    </source>
</reference>
<dbReference type="SUPFAM" id="SSF53383">
    <property type="entry name" value="PLP-dependent transferases"/>
    <property type="match status" value="1"/>
</dbReference>
<dbReference type="Gene3D" id="1.10.260.50">
    <property type="match status" value="1"/>
</dbReference>
<dbReference type="InterPro" id="IPR015424">
    <property type="entry name" value="PyrdxlP-dep_Trfase"/>
</dbReference>
<dbReference type="RefSeq" id="WP_149459530.1">
    <property type="nucleotide sequence ID" value="NZ_CP073809.1"/>
</dbReference>
<proteinExistence type="predicted"/>
<evidence type="ECO:0000313" key="4">
    <source>
        <dbReference type="EMBL" id="KAA1038435.1"/>
    </source>
</evidence>
<comment type="cofactor">
    <cofactor evidence="1">
        <name>pyridoxal 5'-phosphate</name>
        <dbReference type="ChEBI" id="CHEBI:597326"/>
    </cofactor>
</comment>
<name>A0A9Q9BUI7_9STAP</name>
<evidence type="ECO:0000259" key="3">
    <source>
        <dbReference type="Pfam" id="PF00266"/>
    </source>
</evidence>
<dbReference type="Proteomes" id="UP000295735">
    <property type="component" value="Unassembled WGS sequence"/>
</dbReference>
<accession>A0A9Q9BUI7</accession>
<protein>
    <submittedName>
        <fullName evidence="5">Cysteine desulfurase</fullName>
    </submittedName>
</protein>
<dbReference type="Pfam" id="PF00266">
    <property type="entry name" value="Aminotran_5"/>
    <property type="match status" value="1"/>
</dbReference>
<dbReference type="OrthoDB" id="9808002at2"/>
<gene>
    <name evidence="4" type="ORF">ERX35_008800</name>
    <name evidence="5" type="ORF">KFV11_07860</name>
</gene>
<evidence type="ECO:0000313" key="5">
    <source>
        <dbReference type="EMBL" id="UTH13178.1"/>
    </source>
</evidence>
<evidence type="ECO:0000313" key="6">
    <source>
        <dbReference type="Proteomes" id="UP000295735"/>
    </source>
</evidence>